<keyword evidence="3" id="KW-1185">Reference proteome</keyword>
<evidence type="ECO:0000256" key="1">
    <source>
        <dbReference type="SAM" id="Phobius"/>
    </source>
</evidence>
<feature type="transmembrane region" description="Helical" evidence="1">
    <location>
        <begin position="199"/>
        <end position="221"/>
    </location>
</feature>
<reference evidence="3" key="1">
    <citation type="journal article" date="2019" name="Int. J. Syst. Evol. Microbiol.">
        <title>The Global Catalogue of Microorganisms (GCM) 10K type strain sequencing project: providing services to taxonomists for standard genome sequencing and annotation.</title>
        <authorList>
            <consortium name="The Broad Institute Genomics Platform"/>
            <consortium name="The Broad Institute Genome Sequencing Center for Infectious Disease"/>
            <person name="Wu L."/>
            <person name="Ma J."/>
        </authorList>
    </citation>
    <scope>NUCLEOTIDE SEQUENCE [LARGE SCALE GENOMIC DNA]</scope>
    <source>
        <strain evidence="3">CCUG 46385</strain>
    </source>
</reference>
<feature type="transmembrane region" description="Helical" evidence="1">
    <location>
        <begin position="146"/>
        <end position="171"/>
    </location>
</feature>
<dbReference type="EMBL" id="JBHSHL010000007">
    <property type="protein sequence ID" value="MFC4803914.1"/>
    <property type="molecule type" value="Genomic_DNA"/>
</dbReference>
<evidence type="ECO:0000313" key="3">
    <source>
        <dbReference type="Proteomes" id="UP001595916"/>
    </source>
</evidence>
<dbReference type="Pfam" id="PF06182">
    <property type="entry name" value="ABC2_membrane_6"/>
    <property type="match status" value="1"/>
</dbReference>
<dbReference type="Proteomes" id="UP001595916">
    <property type="component" value="Unassembled WGS sequence"/>
</dbReference>
<dbReference type="RefSeq" id="WP_379787386.1">
    <property type="nucleotide sequence ID" value="NZ_JBHSHL010000007.1"/>
</dbReference>
<dbReference type="PANTHER" id="PTHR36833">
    <property type="entry name" value="SLR0610 PROTEIN-RELATED"/>
    <property type="match status" value="1"/>
</dbReference>
<accession>A0ABV9QIA7</accession>
<evidence type="ECO:0000313" key="2">
    <source>
        <dbReference type="EMBL" id="MFC4803914.1"/>
    </source>
</evidence>
<gene>
    <name evidence="2" type="ORF">ACFO4R_02355</name>
</gene>
<sequence length="259" mass="30032">MKKYIKLYIKFLSQSVQELLSYRMTAVLVSVFGLMFFATELVLGAVYFSYTDTLLSWTRKEYLLLVSSATTMNYLYQFLFISSHENLSSVIVEGELDYTLLRPVNSFLFYNFYRFDFPSMLNAVLSVGFQFYLLRDIRTGMGTILLYIGLLLLGTWFLFLMNFIVISLSFWSEKSDKLLSVPEYLMDFSARPRDIYPGAVRFVLSFVVPILLCVNAPALLIRGELYHSYILILLFFNLMFTGVAVLLWNKGIEKYVSSN</sequence>
<comment type="caution">
    <text evidence="2">The sequence shown here is derived from an EMBL/GenBank/DDBJ whole genome shotgun (WGS) entry which is preliminary data.</text>
</comment>
<keyword evidence="1" id="KW-0472">Membrane</keyword>
<dbReference type="PANTHER" id="PTHR36833:SF1">
    <property type="entry name" value="INTEGRAL MEMBRANE TRANSPORT PROTEIN"/>
    <property type="match status" value="1"/>
</dbReference>
<keyword evidence="1" id="KW-0812">Transmembrane</keyword>
<name>A0ABV9QIA7_9FIRM</name>
<feature type="transmembrane region" description="Helical" evidence="1">
    <location>
        <begin position="20"/>
        <end position="50"/>
    </location>
</feature>
<feature type="transmembrane region" description="Helical" evidence="1">
    <location>
        <begin position="117"/>
        <end position="134"/>
    </location>
</feature>
<protein>
    <submittedName>
        <fullName evidence="2">ABC transporter permease</fullName>
    </submittedName>
</protein>
<dbReference type="InterPro" id="IPR010390">
    <property type="entry name" value="ABC-2_transporter-like"/>
</dbReference>
<organism evidence="2 3">
    <name type="scientific">Filifactor villosus</name>
    <dbReference type="NCBI Taxonomy" id="29374"/>
    <lineage>
        <taxon>Bacteria</taxon>
        <taxon>Bacillati</taxon>
        <taxon>Bacillota</taxon>
        <taxon>Clostridia</taxon>
        <taxon>Peptostreptococcales</taxon>
        <taxon>Filifactoraceae</taxon>
        <taxon>Filifactor</taxon>
    </lineage>
</organism>
<keyword evidence="1" id="KW-1133">Transmembrane helix</keyword>
<feature type="transmembrane region" description="Helical" evidence="1">
    <location>
        <begin position="228"/>
        <end position="248"/>
    </location>
</feature>
<proteinExistence type="predicted"/>